<reference evidence="1 2" key="1">
    <citation type="journal article" date="2024" name="BMC Biol.">
        <title>Comparative genomics of Ascetosporea gives new insight into the evolutionary basis for animal parasitism in Rhizaria.</title>
        <authorList>
            <person name="Hiltunen Thoren M."/>
            <person name="Onut-Brannstrom I."/>
            <person name="Alfjorden A."/>
            <person name="Peckova H."/>
            <person name="Swords F."/>
            <person name="Hooper C."/>
            <person name="Holzer A.S."/>
            <person name="Bass D."/>
            <person name="Burki F."/>
        </authorList>
    </citation>
    <scope>NUCLEOTIDE SEQUENCE [LARGE SCALE GENOMIC DNA]</scope>
    <source>
        <strain evidence="1">20-A016</strain>
    </source>
</reference>
<dbReference type="EMBL" id="JBDODL010000069">
    <property type="protein sequence ID" value="MES1918479.1"/>
    <property type="molecule type" value="Genomic_DNA"/>
</dbReference>
<gene>
    <name evidence="1" type="ORF">MHBO_000444</name>
</gene>
<dbReference type="Proteomes" id="UP001439008">
    <property type="component" value="Unassembled WGS sequence"/>
</dbReference>
<comment type="caution">
    <text evidence="1">The sequence shown here is derived from an EMBL/GenBank/DDBJ whole genome shotgun (WGS) entry which is preliminary data.</text>
</comment>
<keyword evidence="2" id="KW-1185">Reference proteome</keyword>
<evidence type="ECO:0000313" key="1">
    <source>
        <dbReference type="EMBL" id="MES1918479.1"/>
    </source>
</evidence>
<protein>
    <submittedName>
        <fullName evidence="1">Uncharacterized protein</fullName>
    </submittedName>
</protein>
<evidence type="ECO:0000313" key="2">
    <source>
        <dbReference type="Proteomes" id="UP001439008"/>
    </source>
</evidence>
<sequence length="50" mass="5869">MRQSEISRTKLVVFEMSILQKFRKSCSPFSRLQASSILPQSKSFLKNEYL</sequence>
<proteinExistence type="predicted"/>
<accession>A0ABV2AGA1</accession>
<name>A0ABV2AGA1_9EUKA</name>
<organism evidence="1 2">
    <name type="scientific">Bonamia ostreae</name>
    <dbReference type="NCBI Taxonomy" id="126728"/>
    <lineage>
        <taxon>Eukaryota</taxon>
        <taxon>Sar</taxon>
        <taxon>Rhizaria</taxon>
        <taxon>Endomyxa</taxon>
        <taxon>Ascetosporea</taxon>
        <taxon>Haplosporida</taxon>
        <taxon>Bonamia</taxon>
    </lineage>
</organism>